<gene>
    <name evidence="1" type="ORF">CL943_03200</name>
</gene>
<proteinExistence type="predicted"/>
<organism evidence="1 2">
    <name type="scientific">Candidatus Iainarchaeum sp</name>
    <dbReference type="NCBI Taxonomy" id="3101447"/>
    <lineage>
        <taxon>Archaea</taxon>
        <taxon>Candidatus Iainarchaeota</taxon>
        <taxon>Candidatus Iainarchaeia</taxon>
        <taxon>Candidatus Iainarchaeales</taxon>
        <taxon>Candidatus Iainarchaeaceae</taxon>
        <taxon>Candidatus Iainarchaeum</taxon>
    </lineage>
</organism>
<name>A0A2D6M1I1_9ARCH</name>
<accession>A0A2D6M1I1</accession>
<evidence type="ECO:0000313" key="1">
    <source>
        <dbReference type="EMBL" id="MAG22284.1"/>
    </source>
</evidence>
<sequence>MNSSTLSQKEQDIFALILESWPTSAVEIAEHFGEDLSSRESKKKASTKYSYYLQKLVEKHLLMSKRVGNALIVWPVRAEKLRTIHNILENEVQ</sequence>
<evidence type="ECO:0008006" key="3">
    <source>
        <dbReference type="Google" id="ProtNLM"/>
    </source>
</evidence>
<dbReference type="AlphaFoldDB" id="A0A2D6M1I1"/>
<dbReference type="Proteomes" id="UP000226592">
    <property type="component" value="Unassembled WGS sequence"/>
</dbReference>
<dbReference type="EMBL" id="NZBU01000009">
    <property type="protein sequence ID" value="MAG22284.1"/>
    <property type="molecule type" value="Genomic_DNA"/>
</dbReference>
<protein>
    <recommendedName>
        <fullName evidence="3">Transcription regulator TrmB N-terminal domain-containing protein</fullName>
    </recommendedName>
</protein>
<reference evidence="2" key="1">
    <citation type="submission" date="2017-09" db="EMBL/GenBank/DDBJ databases">
        <title>The Reconstruction of 2,631 Draft Metagenome-Assembled Genomes from the Global Oceans.</title>
        <authorList>
            <person name="Tully B.J."/>
            <person name="Graham E.D."/>
            <person name="Heidelberg J.F."/>
        </authorList>
    </citation>
    <scope>NUCLEOTIDE SEQUENCE [LARGE SCALE GENOMIC DNA]</scope>
</reference>
<comment type="caution">
    <text evidence="1">The sequence shown here is derived from an EMBL/GenBank/DDBJ whole genome shotgun (WGS) entry which is preliminary data.</text>
</comment>
<evidence type="ECO:0000313" key="2">
    <source>
        <dbReference type="Proteomes" id="UP000226592"/>
    </source>
</evidence>